<evidence type="ECO:0000313" key="3">
    <source>
        <dbReference type="Proteomes" id="UP000032534"/>
    </source>
</evidence>
<accession>A0A0D7X9C4</accession>
<feature type="transmembrane region" description="Helical" evidence="1">
    <location>
        <begin position="12"/>
        <end position="33"/>
    </location>
</feature>
<dbReference type="EMBL" id="JTHP01000006">
    <property type="protein sequence ID" value="KJD46702.1"/>
    <property type="molecule type" value="Genomic_DNA"/>
</dbReference>
<keyword evidence="3" id="KW-1185">Reference proteome</keyword>
<dbReference type="AlphaFoldDB" id="A0A0D7X9C4"/>
<organism evidence="2 3">
    <name type="scientific">Paenibacillus terrae</name>
    <dbReference type="NCBI Taxonomy" id="159743"/>
    <lineage>
        <taxon>Bacteria</taxon>
        <taxon>Bacillati</taxon>
        <taxon>Bacillota</taxon>
        <taxon>Bacilli</taxon>
        <taxon>Bacillales</taxon>
        <taxon>Paenibacillaceae</taxon>
        <taxon>Paenibacillus</taxon>
    </lineage>
</organism>
<name>A0A0D7X9C4_9BACL</name>
<comment type="caution">
    <text evidence="2">The sequence shown here is derived from an EMBL/GenBank/DDBJ whole genome shotgun (WGS) entry which is preliminary data.</text>
</comment>
<dbReference type="PATRIC" id="fig|159743.3.peg.1177"/>
<gene>
    <name evidence="2" type="ORF">QD47_05465</name>
</gene>
<evidence type="ECO:0000313" key="2">
    <source>
        <dbReference type="EMBL" id="KJD46702.1"/>
    </source>
</evidence>
<reference evidence="2 3" key="1">
    <citation type="submission" date="2014-11" db="EMBL/GenBank/DDBJ databases">
        <title>Draft Genome Sequences of Paenibacillus polymyxa NRRL B-30509 and Paenibacillus terrae NRRL B-30644, Strains from a Poultry Environment that Produce Tridecaptin A and Paenicidins.</title>
        <authorList>
            <person name="van Belkum M.J."/>
            <person name="Lohans C.T."/>
            <person name="Vederas J.C."/>
        </authorList>
    </citation>
    <scope>NUCLEOTIDE SEQUENCE [LARGE SCALE GENOMIC DNA]</scope>
    <source>
        <strain evidence="2 3">NRRL B-30644</strain>
    </source>
</reference>
<protein>
    <submittedName>
        <fullName evidence="2">Uncharacterized protein</fullName>
    </submittedName>
</protein>
<sequence length="160" mass="18294">MVPLAEKILDVRVIAALIAAIALVIGAILTFLLNKRLEMNKVRLDMKRKVLLDALNLTDAILSHQSEFSKTAKTDFSMKEIRECYNNLAVVVKDKKLLYKFKVAWGYGDYEEEVDFSIISELRNMVRKELGFGKKEIDIDKGKAFLNYIPNSKPPKENIE</sequence>
<proteinExistence type="predicted"/>
<keyword evidence="1" id="KW-0812">Transmembrane</keyword>
<keyword evidence="1" id="KW-0472">Membrane</keyword>
<dbReference type="RefSeq" id="WP_044645157.1">
    <property type="nucleotide sequence ID" value="NZ_JTHP01000006.1"/>
</dbReference>
<keyword evidence="1" id="KW-1133">Transmembrane helix</keyword>
<dbReference type="OrthoDB" id="7069055at2"/>
<evidence type="ECO:0000256" key="1">
    <source>
        <dbReference type="SAM" id="Phobius"/>
    </source>
</evidence>
<dbReference type="Proteomes" id="UP000032534">
    <property type="component" value="Unassembled WGS sequence"/>
</dbReference>